<comment type="caution">
    <text evidence="1">The sequence shown here is derived from an EMBL/GenBank/DDBJ whole genome shotgun (WGS) entry which is preliminary data.</text>
</comment>
<gene>
    <name evidence="1" type="ORF">Aple_096240</name>
</gene>
<proteinExistence type="predicted"/>
<dbReference type="Proteomes" id="UP000377595">
    <property type="component" value="Unassembled WGS sequence"/>
</dbReference>
<reference evidence="1 2" key="1">
    <citation type="submission" date="2019-10" db="EMBL/GenBank/DDBJ databases">
        <title>Whole genome shotgun sequence of Acrocarpospora pleiomorpha NBRC 16267.</title>
        <authorList>
            <person name="Ichikawa N."/>
            <person name="Kimura A."/>
            <person name="Kitahashi Y."/>
            <person name="Komaki H."/>
            <person name="Oguchi A."/>
        </authorList>
    </citation>
    <scope>NUCLEOTIDE SEQUENCE [LARGE SCALE GENOMIC DNA]</scope>
    <source>
        <strain evidence="1 2">NBRC 16267</strain>
    </source>
</reference>
<sequence>MRLRHHAELIPPYNGTEMVTAAPGPEGELVVLWASKENADAIAARTVQPGGAAFPDARTAAPVPVHVATYRPHLVMTVSIAEQSLAHTYVQPLPGGDVLLVGARCRLRDGVAESNAAKYTADGELVREGILGDGIEDVQTTPSGEIWVSYFDEGVFGNFGWGAPGGLDPIGHPGLIRFTPDFGIAWRYPYKSKFGVITDCYALNVTGEEAWACYYTDFPIVRVQAGTITGWTNEVNGAHALVVADGRAALIGGYGEDRHRVVAGAIEGEAFSPHRPARLVMPDGRPVPREAAVMGRGSELHVVAGQSWLKLDLDSLENSM</sequence>
<keyword evidence="2" id="KW-1185">Reference proteome</keyword>
<evidence type="ECO:0000313" key="1">
    <source>
        <dbReference type="EMBL" id="GES26725.1"/>
    </source>
</evidence>
<organism evidence="1 2">
    <name type="scientific">Acrocarpospora pleiomorpha</name>
    <dbReference type="NCBI Taxonomy" id="90975"/>
    <lineage>
        <taxon>Bacteria</taxon>
        <taxon>Bacillati</taxon>
        <taxon>Actinomycetota</taxon>
        <taxon>Actinomycetes</taxon>
        <taxon>Streptosporangiales</taxon>
        <taxon>Streptosporangiaceae</taxon>
        <taxon>Acrocarpospora</taxon>
    </lineage>
</organism>
<dbReference type="AlphaFoldDB" id="A0A5M3Y059"/>
<accession>A0A5M3Y059</accession>
<name>A0A5M3Y059_9ACTN</name>
<dbReference type="EMBL" id="BLAF01000095">
    <property type="protein sequence ID" value="GES26725.1"/>
    <property type="molecule type" value="Genomic_DNA"/>
</dbReference>
<dbReference type="RefSeq" id="WP_344318264.1">
    <property type="nucleotide sequence ID" value="NZ_BAAAHM010000049.1"/>
</dbReference>
<protein>
    <submittedName>
        <fullName evidence="1">Uncharacterized protein</fullName>
    </submittedName>
</protein>
<evidence type="ECO:0000313" key="2">
    <source>
        <dbReference type="Proteomes" id="UP000377595"/>
    </source>
</evidence>